<dbReference type="GO" id="GO:0043169">
    <property type="term" value="F:cation binding"/>
    <property type="evidence" value="ECO:0007669"/>
    <property type="project" value="InterPro"/>
</dbReference>
<keyword evidence="2" id="KW-0812">Transmembrane</keyword>
<gene>
    <name evidence="3" type="ORF">EMWEY_00044930</name>
</gene>
<dbReference type="PROSITE" id="PS01032">
    <property type="entry name" value="PPM_1"/>
    <property type="match status" value="1"/>
</dbReference>
<feature type="non-terminal residue" evidence="3">
    <location>
        <position position="182"/>
    </location>
</feature>
<reference evidence="3" key="1">
    <citation type="submission" date="2013-10" db="EMBL/GenBank/DDBJ databases">
        <title>Genomic analysis of the causative agents of coccidiosis in chickens.</title>
        <authorList>
            <person name="Reid A.J."/>
            <person name="Blake D."/>
            <person name="Billington K."/>
            <person name="Browne H."/>
            <person name="Dunn M."/>
            <person name="Hung S."/>
            <person name="Kawahara F."/>
            <person name="Miranda-Saavedra D."/>
            <person name="Mourier T."/>
            <person name="Nagra H."/>
            <person name="Otto T.D."/>
            <person name="Rawlings N."/>
            <person name="Sanchez A."/>
            <person name="Sanders M."/>
            <person name="Subramaniam C."/>
            <person name="Tay Y."/>
            <person name="Dear P."/>
            <person name="Doerig C."/>
            <person name="Gruber A."/>
            <person name="Parkinson J."/>
            <person name="Shirley M."/>
            <person name="Wan K.L."/>
            <person name="Berriman M."/>
            <person name="Tomley F."/>
            <person name="Pain A."/>
        </authorList>
    </citation>
    <scope>NUCLEOTIDE SEQUENCE [LARGE SCALE GENOMIC DNA]</scope>
    <source>
        <strain evidence="3">Weybridge</strain>
    </source>
</reference>
<dbReference type="VEuPathDB" id="ToxoDB:EMWEY_00044930"/>
<dbReference type="OrthoDB" id="332771at2759"/>
<keyword evidence="2" id="KW-0472">Membrane</keyword>
<dbReference type="Gene3D" id="3.60.40.10">
    <property type="entry name" value="PPM-type phosphatase domain"/>
    <property type="match status" value="1"/>
</dbReference>
<evidence type="ECO:0008006" key="5">
    <source>
        <dbReference type="Google" id="ProtNLM"/>
    </source>
</evidence>
<feature type="region of interest" description="Disordered" evidence="1">
    <location>
        <begin position="69"/>
        <end position="94"/>
    </location>
</feature>
<evidence type="ECO:0000313" key="4">
    <source>
        <dbReference type="Proteomes" id="UP000030763"/>
    </source>
</evidence>
<dbReference type="InterPro" id="IPR036457">
    <property type="entry name" value="PPM-type-like_dom_sf"/>
</dbReference>
<dbReference type="EMBL" id="HG722221">
    <property type="protein sequence ID" value="CDJ61771.1"/>
    <property type="molecule type" value="Genomic_DNA"/>
</dbReference>
<proteinExistence type="predicted"/>
<dbReference type="RefSeq" id="XP_013338421.1">
    <property type="nucleotide sequence ID" value="XM_013482967.1"/>
</dbReference>
<name>U6MCM4_EIMMA</name>
<evidence type="ECO:0000313" key="3">
    <source>
        <dbReference type="EMBL" id="CDJ61771.1"/>
    </source>
</evidence>
<dbReference type="SUPFAM" id="SSF81606">
    <property type="entry name" value="PP2C-like"/>
    <property type="match status" value="1"/>
</dbReference>
<dbReference type="GeneID" id="25338479"/>
<dbReference type="Proteomes" id="UP000030763">
    <property type="component" value="Unassembled WGS sequence"/>
</dbReference>
<evidence type="ECO:0000256" key="2">
    <source>
        <dbReference type="SAM" id="Phobius"/>
    </source>
</evidence>
<reference evidence="3" key="2">
    <citation type="submission" date="2013-10" db="EMBL/GenBank/DDBJ databases">
        <authorList>
            <person name="Aslett M."/>
        </authorList>
    </citation>
    <scope>NUCLEOTIDE SEQUENCE [LARGE SCALE GENOMIC DNA]</scope>
    <source>
        <strain evidence="3">Weybridge</strain>
    </source>
</reference>
<keyword evidence="2" id="KW-1133">Transmembrane helix</keyword>
<dbReference type="InterPro" id="IPR000222">
    <property type="entry name" value="PP2C_BS"/>
</dbReference>
<feature type="transmembrane region" description="Helical" evidence="2">
    <location>
        <begin position="21"/>
        <end position="42"/>
    </location>
</feature>
<protein>
    <recommendedName>
        <fullName evidence="5">Protein phosphatase 2C</fullName>
    </recommendedName>
</protein>
<sequence length="182" mass="19758">MEWSRRRSRSGSCRTCRQTSRLLVWAFGLGLFAVICCLSFPLNTRDTQINAGGGAPAWGAGGVAPSHEELGGEGVHTHQEGVGGGEEKGEANREDLDDVVEAEAEAGGASEEAEETEMFFELKTIGHMQAVSASMRGRRPTDEDQLVTLERLNPSLYFLAVFDGHGGKETAKYLKENAHKEF</sequence>
<keyword evidence="4" id="KW-1185">Reference proteome</keyword>
<organism evidence="3 4">
    <name type="scientific">Eimeria maxima</name>
    <name type="common">Coccidian parasite</name>
    <dbReference type="NCBI Taxonomy" id="5804"/>
    <lineage>
        <taxon>Eukaryota</taxon>
        <taxon>Sar</taxon>
        <taxon>Alveolata</taxon>
        <taxon>Apicomplexa</taxon>
        <taxon>Conoidasida</taxon>
        <taxon>Coccidia</taxon>
        <taxon>Eucoccidiorida</taxon>
        <taxon>Eimeriorina</taxon>
        <taxon>Eimeriidae</taxon>
        <taxon>Eimeria</taxon>
    </lineage>
</organism>
<accession>U6MCM4</accession>
<dbReference type="AlphaFoldDB" id="U6MCM4"/>
<evidence type="ECO:0000256" key="1">
    <source>
        <dbReference type="SAM" id="MobiDB-lite"/>
    </source>
</evidence>